<dbReference type="PROSITE" id="PS51186">
    <property type="entry name" value="GNAT"/>
    <property type="match status" value="1"/>
</dbReference>
<organism evidence="2 3">
    <name type="scientific">Maritalea mediterranea</name>
    <dbReference type="NCBI Taxonomy" id="2909667"/>
    <lineage>
        <taxon>Bacteria</taxon>
        <taxon>Pseudomonadati</taxon>
        <taxon>Pseudomonadota</taxon>
        <taxon>Alphaproteobacteria</taxon>
        <taxon>Hyphomicrobiales</taxon>
        <taxon>Devosiaceae</taxon>
        <taxon>Maritalea</taxon>
    </lineage>
</organism>
<evidence type="ECO:0000259" key="1">
    <source>
        <dbReference type="PROSITE" id="PS51186"/>
    </source>
</evidence>
<dbReference type="Gene3D" id="3.40.630.30">
    <property type="match status" value="1"/>
</dbReference>
<sequence>MLKLATDRLYMRPPLMDDAAAIAAALSNFEVSKNLAFVPHPYDISDAVAWLERQPALAHPFDQKFAIFTHEDQFCGMTGFTNKNDLPSLGYYLHPDAWGKGYMTEANWALIKWLFDGPGAPKIISGVFDYNQASMRVQKKLGFQTVSQSVMHSLAQSKDFAHIDTELTQSAFENAAPTLSELRKDT</sequence>
<dbReference type="EMBL" id="JAKGTI010000001">
    <property type="protein sequence ID" value="MCF4097541.1"/>
    <property type="molecule type" value="Genomic_DNA"/>
</dbReference>
<dbReference type="RefSeq" id="WP_236113102.1">
    <property type="nucleotide sequence ID" value="NZ_JAKGTI010000001.1"/>
</dbReference>
<proteinExistence type="predicted"/>
<comment type="caution">
    <text evidence="2">The sequence shown here is derived from an EMBL/GenBank/DDBJ whole genome shotgun (WGS) entry which is preliminary data.</text>
</comment>
<dbReference type="Proteomes" id="UP001201217">
    <property type="component" value="Unassembled WGS sequence"/>
</dbReference>
<dbReference type="InterPro" id="IPR051531">
    <property type="entry name" value="N-acetyltransferase"/>
</dbReference>
<evidence type="ECO:0000313" key="2">
    <source>
        <dbReference type="EMBL" id="MCF4097541.1"/>
    </source>
</evidence>
<protein>
    <submittedName>
        <fullName evidence="2">GNAT family N-acetyltransferase</fullName>
    </submittedName>
</protein>
<accession>A0ABS9E3V4</accession>
<feature type="domain" description="N-acetyltransferase" evidence="1">
    <location>
        <begin position="9"/>
        <end position="170"/>
    </location>
</feature>
<dbReference type="InterPro" id="IPR000182">
    <property type="entry name" value="GNAT_dom"/>
</dbReference>
<dbReference type="SUPFAM" id="SSF55729">
    <property type="entry name" value="Acyl-CoA N-acyltransferases (Nat)"/>
    <property type="match status" value="1"/>
</dbReference>
<dbReference type="InterPro" id="IPR016181">
    <property type="entry name" value="Acyl_CoA_acyltransferase"/>
</dbReference>
<evidence type="ECO:0000313" key="3">
    <source>
        <dbReference type="Proteomes" id="UP001201217"/>
    </source>
</evidence>
<reference evidence="2 3" key="1">
    <citation type="submission" date="2022-01" db="EMBL/GenBank/DDBJ databases">
        <title>Maritalea mediterranea sp. nov., isolated from marine plastic residues from the Malva-rosa beach (Valencia, Spain).</title>
        <authorList>
            <person name="Vidal-Verdu A."/>
            <person name="Molina-Menor E."/>
            <person name="Pascual J."/>
            <person name="Pereto J."/>
            <person name="Porcar M."/>
        </authorList>
    </citation>
    <scope>NUCLEOTIDE SEQUENCE [LARGE SCALE GENOMIC DNA]</scope>
    <source>
        <strain evidence="2 3">P4.10X</strain>
    </source>
</reference>
<gene>
    <name evidence="2" type="ORF">L1I42_03440</name>
</gene>
<name>A0ABS9E3V4_9HYPH</name>
<dbReference type="Pfam" id="PF13302">
    <property type="entry name" value="Acetyltransf_3"/>
    <property type="match status" value="1"/>
</dbReference>
<dbReference type="PANTHER" id="PTHR43792">
    <property type="entry name" value="GNAT FAMILY, PUTATIVE (AFU_ORTHOLOGUE AFUA_3G00765)-RELATED-RELATED"/>
    <property type="match status" value="1"/>
</dbReference>
<keyword evidence="3" id="KW-1185">Reference proteome</keyword>